<dbReference type="InterPro" id="IPR011990">
    <property type="entry name" value="TPR-like_helical_dom_sf"/>
</dbReference>
<dbReference type="AlphaFoldDB" id="A0A095ST27"/>
<feature type="transmembrane region" description="Helical" evidence="3">
    <location>
        <begin position="352"/>
        <end position="371"/>
    </location>
</feature>
<dbReference type="SUPFAM" id="SSF46894">
    <property type="entry name" value="C-terminal effector domain of the bipartite response regulators"/>
    <property type="match status" value="1"/>
</dbReference>
<reference evidence="4 5" key="1">
    <citation type="submission" date="2014-09" db="EMBL/GenBank/DDBJ databases">
        <title>Whole Genome Shotgun of Flavobacterium aquatile LMG 4008.</title>
        <authorList>
            <person name="Gale A.N."/>
            <person name="Pipes S.E."/>
            <person name="Newman J.D."/>
        </authorList>
    </citation>
    <scope>NUCLEOTIDE SEQUENCE [LARGE SCALE GENOMIC DNA]</scope>
    <source>
        <strain evidence="4 5">LMG 4008</strain>
    </source>
</reference>
<dbReference type="InterPro" id="IPR019734">
    <property type="entry name" value="TPR_rpt"/>
</dbReference>
<dbReference type="EMBL" id="JRHH01000005">
    <property type="protein sequence ID" value="KGD67504.1"/>
    <property type="molecule type" value="Genomic_DNA"/>
</dbReference>
<evidence type="ECO:0008006" key="6">
    <source>
        <dbReference type="Google" id="ProtNLM"/>
    </source>
</evidence>
<keyword evidence="1" id="KW-0802">TPR repeat</keyword>
<feature type="repeat" description="TPR" evidence="1">
    <location>
        <begin position="244"/>
        <end position="277"/>
    </location>
</feature>
<dbReference type="eggNOG" id="COG2771">
    <property type="taxonomic scope" value="Bacteria"/>
</dbReference>
<feature type="coiled-coil region" evidence="2">
    <location>
        <begin position="385"/>
        <end position="412"/>
    </location>
</feature>
<comment type="caution">
    <text evidence="4">The sequence shown here is derived from an EMBL/GenBank/DDBJ whole genome shotgun (WGS) entry which is preliminary data.</text>
</comment>
<dbReference type="PROSITE" id="PS50005">
    <property type="entry name" value="TPR"/>
    <property type="match status" value="1"/>
</dbReference>
<dbReference type="Proteomes" id="UP000029554">
    <property type="component" value="Unassembled WGS sequence"/>
</dbReference>
<dbReference type="InterPro" id="IPR016032">
    <property type="entry name" value="Sig_transdc_resp-reg_C-effctor"/>
</dbReference>
<keyword evidence="5" id="KW-1185">Reference proteome</keyword>
<sequence length="505" mass="59352">MILKKYFLLVFLLVFTNLYSQKVKTDVEKERDEIYRLLQESDGYNGSNDLKSLELANKAILLSEKVGTSREKATSYLFVANILSSLGMYKKSFIYLEKSNNEEYSKTDIHHQVIIKSIKANNYEKLNLKSQALSELNGVLQISDENPKDYSLLFFKAQALVKLGFHYSEIGKLDFSLGYLNKAELVFKKFPIEETVVQYYEIPNLYLAKGDVFLKKKMTDSTFYYLNKGFELLKKNKENLPTFHSFYSSYGDYYYHKKDYNNALEFYLKSIREMDKHHINDVDSKILTFKNISNIYGILNQSKKKEIYLSKYYKESEKLSVNNVNNIQKAVDHIIKEKKNEISSIKERSTTWIFSVIIILICSLILFWIVFKKINKKQKKAISVIESKEAIIIEKEQQAKELKLRVNDTFDEILLLAKENHPNFYTRFQEVYPDFHGKLLDINPKLHTSELVLLAYIYLNFESKEIADFTYKSPKTIQNRKHLLRKKLNIPTSDDMSVWLKSICK</sequence>
<keyword evidence="3" id="KW-0812">Transmembrane</keyword>
<evidence type="ECO:0000256" key="3">
    <source>
        <dbReference type="SAM" id="Phobius"/>
    </source>
</evidence>
<evidence type="ECO:0000256" key="2">
    <source>
        <dbReference type="SAM" id="Coils"/>
    </source>
</evidence>
<name>A0A095ST27_9FLAO</name>
<evidence type="ECO:0000313" key="4">
    <source>
        <dbReference type="EMBL" id="KGD67504.1"/>
    </source>
</evidence>
<organism evidence="4 5">
    <name type="scientific">Flavobacterium aquatile LMG 4008 = ATCC 11947</name>
    <dbReference type="NCBI Taxonomy" id="1453498"/>
    <lineage>
        <taxon>Bacteria</taxon>
        <taxon>Pseudomonadati</taxon>
        <taxon>Bacteroidota</taxon>
        <taxon>Flavobacteriia</taxon>
        <taxon>Flavobacteriales</taxon>
        <taxon>Flavobacteriaceae</taxon>
        <taxon>Flavobacterium</taxon>
    </lineage>
</organism>
<evidence type="ECO:0000256" key="1">
    <source>
        <dbReference type="PROSITE-ProRule" id="PRU00339"/>
    </source>
</evidence>
<proteinExistence type="predicted"/>
<dbReference type="SUPFAM" id="SSF48452">
    <property type="entry name" value="TPR-like"/>
    <property type="match status" value="1"/>
</dbReference>
<dbReference type="SMART" id="SM00028">
    <property type="entry name" value="TPR"/>
    <property type="match status" value="3"/>
</dbReference>
<dbReference type="GO" id="GO:0003677">
    <property type="term" value="F:DNA binding"/>
    <property type="evidence" value="ECO:0007669"/>
    <property type="project" value="InterPro"/>
</dbReference>
<accession>A0A095ST27</accession>
<evidence type="ECO:0000313" key="5">
    <source>
        <dbReference type="Proteomes" id="UP000029554"/>
    </source>
</evidence>
<gene>
    <name evidence="4" type="ORF">LG45_15000</name>
</gene>
<protein>
    <recommendedName>
        <fullName evidence="6">HTH luxR-type domain-containing protein</fullName>
    </recommendedName>
</protein>
<dbReference type="GO" id="GO:0006355">
    <property type="term" value="P:regulation of DNA-templated transcription"/>
    <property type="evidence" value="ECO:0007669"/>
    <property type="project" value="InterPro"/>
</dbReference>
<keyword evidence="3" id="KW-0472">Membrane</keyword>
<keyword evidence="3" id="KW-1133">Transmembrane helix</keyword>
<keyword evidence="2" id="KW-0175">Coiled coil</keyword>
<dbReference type="Gene3D" id="1.25.40.10">
    <property type="entry name" value="Tetratricopeptide repeat domain"/>
    <property type="match status" value="2"/>
</dbReference>
<dbReference type="STRING" id="1453498.LG45_15000"/>